<dbReference type="Proteomes" id="UP000676194">
    <property type="component" value="Chromosome"/>
</dbReference>
<organism evidence="1 2">
    <name type="scientific">Telmatocola sphagniphila</name>
    <dbReference type="NCBI Taxonomy" id="1123043"/>
    <lineage>
        <taxon>Bacteria</taxon>
        <taxon>Pseudomonadati</taxon>
        <taxon>Planctomycetota</taxon>
        <taxon>Planctomycetia</taxon>
        <taxon>Gemmatales</taxon>
        <taxon>Gemmataceae</taxon>
    </lineage>
</organism>
<protein>
    <submittedName>
        <fullName evidence="1">Glycosyltransferase</fullName>
        <ecNumber evidence="1">2.4.-.-</ecNumber>
    </submittedName>
</protein>
<dbReference type="Gene3D" id="3.40.50.11010">
    <property type="match status" value="1"/>
</dbReference>
<keyword evidence="2" id="KW-1185">Reference proteome</keyword>
<dbReference type="Gene3D" id="3.40.50.2000">
    <property type="entry name" value="Glycogen Phosphorylase B"/>
    <property type="match status" value="1"/>
</dbReference>
<dbReference type="EC" id="2.4.-.-" evidence="1"/>
<dbReference type="EMBL" id="CP074694">
    <property type="protein sequence ID" value="QVL31140.1"/>
    <property type="molecule type" value="Genomic_DNA"/>
</dbReference>
<keyword evidence="1" id="KW-0808">Transferase</keyword>
<keyword evidence="1" id="KW-0328">Glycosyltransferase</keyword>
<dbReference type="SUPFAM" id="SSF53756">
    <property type="entry name" value="UDP-Glycosyltransferase/glycogen phosphorylase"/>
    <property type="match status" value="1"/>
</dbReference>
<dbReference type="RefSeq" id="WP_213495021.1">
    <property type="nucleotide sequence ID" value="NZ_CP074694.1"/>
</dbReference>
<name>A0A8E6B2V8_9BACT</name>
<sequence>MTSPLLVFSDDWGRHPSSCQHLIRHLVAERPVAWVNTIGTRSPKLDWATFKRVAGKLRQWVLPKKKALQALELPANLRVYNPKMWPYFRSGMDRAINRKLLLRHLMPVVAEKTAKPIAITTLPIVADLVGKLPVERWVYYCVDDFSQWPGLDQKAMDRMERLLVSRVDRIVAVSETLRERMKKLGRSDVELLTHGVDADFWQVENAPPIVRFSPHDAPLFLFWGVIDRRMDLEFVRQLSRDLTEGTILLVGPTNEPDPELFRLPRVQWKAAVPIEELPKLAAEANVLIMPYADLPVTRAMQPLKLKEYLATGKAAVARDLPANRDWSDALDLAANPKEFSDRVRERLKEGVPAEQLQARQRLKDESWSSKARQFQQWID</sequence>
<dbReference type="GO" id="GO:0016757">
    <property type="term" value="F:glycosyltransferase activity"/>
    <property type="evidence" value="ECO:0007669"/>
    <property type="project" value="UniProtKB-KW"/>
</dbReference>
<evidence type="ECO:0000313" key="1">
    <source>
        <dbReference type="EMBL" id="QVL31140.1"/>
    </source>
</evidence>
<reference evidence="1" key="1">
    <citation type="submission" date="2021-05" db="EMBL/GenBank/DDBJ databases">
        <title>Complete genome sequence of the cellulolytic planctomycete Telmatocola sphagniphila SP2T and characterization of the first cellulase from planctomycetes.</title>
        <authorList>
            <person name="Rakitin A.L."/>
            <person name="Beletsky A.V."/>
            <person name="Naumoff D.G."/>
            <person name="Kulichevskaya I.S."/>
            <person name="Mardanov A.V."/>
            <person name="Ravin N.V."/>
            <person name="Dedysh S.N."/>
        </authorList>
    </citation>
    <scope>NUCLEOTIDE SEQUENCE</scope>
    <source>
        <strain evidence="1">SP2T</strain>
    </source>
</reference>
<dbReference type="AlphaFoldDB" id="A0A8E6B2V8"/>
<accession>A0A8E6B2V8</accession>
<evidence type="ECO:0000313" key="2">
    <source>
        <dbReference type="Proteomes" id="UP000676194"/>
    </source>
</evidence>
<gene>
    <name evidence="1" type="ORF">KIH39_20155</name>
</gene>
<proteinExistence type="predicted"/>
<dbReference type="KEGG" id="tsph:KIH39_20155"/>